<reference evidence="1 2" key="1">
    <citation type="submission" date="2019-02" db="EMBL/GenBank/DDBJ databases">
        <title>Deep-cultivation of Planctomycetes and their phenomic and genomic characterization uncovers novel biology.</title>
        <authorList>
            <person name="Wiegand S."/>
            <person name="Jogler M."/>
            <person name="Boedeker C."/>
            <person name="Pinto D."/>
            <person name="Vollmers J."/>
            <person name="Rivas-Marin E."/>
            <person name="Kohn T."/>
            <person name="Peeters S.H."/>
            <person name="Heuer A."/>
            <person name="Rast P."/>
            <person name="Oberbeckmann S."/>
            <person name="Bunk B."/>
            <person name="Jeske O."/>
            <person name="Meyerdierks A."/>
            <person name="Storesund J.E."/>
            <person name="Kallscheuer N."/>
            <person name="Luecker S."/>
            <person name="Lage O.M."/>
            <person name="Pohl T."/>
            <person name="Merkel B.J."/>
            <person name="Hornburger P."/>
            <person name="Mueller R.-W."/>
            <person name="Bruemmer F."/>
            <person name="Labrenz M."/>
            <person name="Spormann A.M."/>
            <person name="Op den Camp H."/>
            <person name="Overmann J."/>
            <person name="Amann R."/>
            <person name="Jetten M.S.M."/>
            <person name="Mascher T."/>
            <person name="Medema M.H."/>
            <person name="Devos D.P."/>
            <person name="Kaster A.-K."/>
            <person name="Ovreas L."/>
            <person name="Rohde M."/>
            <person name="Galperin M.Y."/>
            <person name="Jogler C."/>
        </authorList>
    </citation>
    <scope>NUCLEOTIDE SEQUENCE [LARGE SCALE GENOMIC DNA]</scope>
    <source>
        <strain evidence="1 2">K22_7</strain>
    </source>
</reference>
<dbReference type="EMBL" id="CP036525">
    <property type="protein sequence ID" value="QDT05552.1"/>
    <property type="molecule type" value="Genomic_DNA"/>
</dbReference>
<dbReference type="KEGG" id="rlc:K227x_39530"/>
<evidence type="ECO:0008006" key="3">
    <source>
        <dbReference type="Google" id="ProtNLM"/>
    </source>
</evidence>
<protein>
    <recommendedName>
        <fullName evidence="3">N-acetyltransferase domain-containing protein</fullName>
    </recommendedName>
</protein>
<sequence>MVPYSFGSGTIIVKGALKMLGSITNRGLLYSVGIIVNRIIPEHWFRFRIFRVFELAPAAERRSQGEQRSVASASDELSFRWCQTDEDFAAANRLTYYSSPQESIAADAPKSACLAIDWAEPVGGVWLAQQCFDESDLGLHFQLADDQQWLFAAFVAKSHRRKGIYRKLVNHVLQDQSLRTFASINPTNKASIAAHTPFIRRTAGTCVAVRIFGWANCWATAGLKIQKTDAGNAIQISGEST</sequence>
<gene>
    <name evidence="1" type="ORF">K227x_39530</name>
</gene>
<evidence type="ECO:0000313" key="1">
    <source>
        <dbReference type="EMBL" id="QDT05552.1"/>
    </source>
</evidence>
<proteinExistence type="predicted"/>
<dbReference type="SUPFAM" id="SSF55729">
    <property type="entry name" value="Acyl-CoA N-acyltransferases (Nat)"/>
    <property type="match status" value="1"/>
</dbReference>
<dbReference type="InterPro" id="IPR016181">
    <property type="entry name" value="Acyl_CoA_acyltransferase"/>
</dbReference>
<name>A0A517NEK2_9BACT</name>
<dbReference type="Proteomes" id="UP000318538">
    <property type="component" value="Chromosome"/>
</dbReference>
<accession>A0A517NEK2</accession>
<dbReference type="Gene3D" id="3.40.630.30">
    <property type="match status" value="1"/>
</dbReference>
<evidence type="ECO:0000313" key="2">
    <source>
        <dbReference type="Proteomes" id="UP000318538"/>
    </source>
</evidence>
<keyword evidence="2" id="KW-1185">Reference proteome</keyword>
<organism evidence="1 2">
    <name type="scientific">Rubripirellula lacrimiformis</name>
    <dbReference type="NCBI Taxonomy" id="1930273"/>
    <lineage>
        <taxon>Bacteria</taxon>
        <taxon>Pseudomonadati</taxon>
        <taxon>Planctomycetota</taxon>
        <taxon>Planctomycetia</taxon>
        <taxon>Pirellulales</taxon>
        <taxon>Pirellulaceae</taxon>
        <taxon>Rubripirellula</taxon>
    </lineage>
</organism>
<dbReference type="AlphaFoldDB" id="A0A517NEK2"/>